<name>A0A0Q9WDH3_DROVI</name>
<feature type="compositionally biased region" description="Polar residues" evidence="11">
    <location>
        <begin position="334"/>
        <end position="344"/>
    </location>
</feature>
<evidence type="ECO:0000256" key="10">
    <source>
        <dbReference type="RuleBase" id="RU361210"/>
    </source>
</evidence>
<dbReference type="FunCoup" id="A0A0Q9WDH3">
    <property type="interactions" value="99"/>
</dbReference>
<dbReference type="PANTHER" id="PTHR10012">
    <property type="entry name" value="SERINE/THREONINE-PROTEIN PHOSPHATASE 2A REGULATORY SUBUNIT B"/>
    <property type="match status" value="1"/>
</dbReference>
<dbReference type="SMR" id="A0A0Q9WDH3"/>
<dbReference type="GO" id="GO:0005737">
    <property type="term" value="C:cytoplasm"/>
    <property type="evidence" value="ECO:0007669"/>
    <property type="project" value="UniProtKB-SubCell"/>
</dbReference>
<evidence type="ECO:0000256" key="1">
    <source>
        <dbReference type="ARBA" id="ARBA00000971"/>
    </source>
</evidence>
<dbReference type="InParanoid" id="A0A0Q9WDH3"/>
<dbReference type="EMBL" id="CH940651">
    <property type="protein sequence ID" value="KRF82506.1"/>
    <property type="molecule type" value="Genomic_DNA"/>
</dbReference>
<evidence type="ECO:0000256" key="11">
    <source>
        <dbReference type="SAM" id="MobiDB-lite"/>
    </source>
</evidence>
<evidence type="ECO:0000256" key="7">
    <source>
        <dbReference type="ARBA" id="ARBA00023235"/>
    </source>
</evidence>
<comment type="similarity">
    <text evidence="3 10">Belongs to the PTPA-type PPIase family.</text>
</comment>
<dbReference type="Proteomes" id="UP000008792">
    <property type="component" value="Unassembled WGS sequence"/>
</dbReference>
<dbReference type="Pfam" id="PF03095">
    <property type="entry name" value="PTPA"/>
    <property type="match status" value="1"/>
</dbReference>
<keyword evidence="5 10" id="KW-0963">Cytoplasm</keyword>
<sequence length="411" mass="46974">MDMDAKITKYFERINYGAVQRVRRESDMVLWPKSIAYHELVTYINRTSTAIQGVRQLEPDAYPVSATMLRLCGIFDRLTLWLTHGKPSVADAYRSWSLHMLRNIFNMLEQALPHNKCEHVSELGQYLAGSFGNYTRVDYGTGHELSFVFFLCGLFRAHILLPADEPAAALMLFNRYLSCVRRLQTQFDLKPAGNQGAYSLDDYQFVAYLWGAAQLCYHAPFNPKQLLDAETLAQWRSQYLLAGCVAFVASTKLGNFSTHSSQLWSVTALSSWTHVYHGVHNMYLKEVICQFHLLRHICFGRLMRFDPAPVTRHLKRAQLGFLSIARQQYLSQTHDGTEMPQQQKQHGKKQDEAHEDEDESLLPKYEISHSALSTGKSVTSLSGTSVHLRSLAKRLSKLQEKHAKLKADLRN</sequence>
<dbReference type="InterPro" id="IPR004327">
    <property type="entry name" value="Phstyr_phstse_ac"/>
</dbReference>
<reference evidence="12 13" key="1">
    <citation type="journal article" date="2007" name="Nature">
        <title>Evolution of genes and genomes on the Drosophila phylogeny.</title>
        <authorList>
            <consortium name="Drosophila 12 Genomes Consortium"/>
            <person name="Clark A.G."/>
            <person name="Eisen M.B."/>
            <person name="Smith D.R."/>
            <person name="Bergman C.M."/>
            <person name="Oliver B."/>
            <person name="Markow T.A."/>
            <person name="Kaufman T.C."/>
            <person name="Kellis M."/>
            <person name="Gelbart W."/>
            <person name="Iyer V.N."/>
            <person name="Pollard D.A."/>
            <person name="Sackton T.B."/>
            <person name="Larracuente A.M."/>
            <person name="Singh N.D."/>
            <person name="Abad J.P."/>
            <person name="Abt D.N."/>
            <person name="Adryan B."/>
            <person name="Aguade M."/>
            <person name="Akashi H."/>
            <person name="Anderson W.W."/>
            <person name="Aquadro C.F."/>
            <person name="Ardell D.H."/>
            <person name="Arguello R."/>
            <person name="Artieri C.G."/>
            <person name="Barbash D.A."/>
            <person name="Barker D."/>
            <person name="Barsanti P."/>
            <person name="Batterham P."/>
            <person name="Batzoglou S."/>
            <person name="Begun D."/>
            <person name="Bhutkar A."/>
            <person name="Blanco E."/>
            <person name="Bosak S.A."/>
            <person name="Bradley R.K."/>
            <person name="Brand A.D."/>
            <person name="Brent M.R."/>
            <person name="Brooks A.N."/>
            <person name="Brown R.H."/>
            <person name="Butlin R.K."/>
            <person name="Caggese C."/>
            <person name="Calvi B.R."/>
            <person name="Bernardo de Carvalho A."/>
            <person name="Caspi A."/>
            <person name="Castrezana S."/>
            <person name="Celniker S.E."/>
            <person name="Chang J.L."/>
            <person name="Chapple C."/>
            <person name="Chatterji S."/>
            <person name="Chinwalla A."/>
            <person name="Civetta A."/>
            <person name="Clifton S.W."/>
            <person name="Comeron J.M."/>
            <person name="Costello J.C."/>
            <person name="Coyne J.A."/>
            <person name="Daub J."/>
            <person name="David R.G."/>
            <person name="Delcher A.L."/>
            <person name="Delehaunty K."/>
            <person name="Do C.B."/>
            <person name="Ebling H."/>
            <person name="Edwards K."/>
            <person name="Eickbush T."/>
            <person name="Evans J.D."/>
            <person name="Filipski A."/>
            <person name="Findeiss S."/>
            <person name="Freyhult E."/>
            <person name="Fulton L."/>
            <person name="Fulton R."/>
            <person name="Garcia A.C."/>
            <person name="Gardiner A."/>
            <person name="Garfield D.A."/>
            <person name="Garvin B.E."/>
            <person name="Gibson G."/>
            <person name="Gilbert D."/>
            <person name="Gnerre S."/>
            <person name="Godfrey J."/>
            <person name="Good R."/>
            <person name="Gotea V."/>
            <person name="Gravely B."/>
            <person name="Greenberg A.J."/>
            <person name="Griffiths-Jones S."/>
            <person name="Gross S."/>
            <person name="Guigo R."/>
            <person name="Gustafson E.A."/>
            <person name="Haerty W."/>
            <person name="Hahn M.W."/>
            <person name="Halligan D.L."/>
            <person name="Halpern A.L."/>
            <person name="Halter G.M."/>
            <person name="Han M.V."/>
            <person name="Heger A."/>
            <person name="Hillier L."/>
            <person name="Hinrichs A.S."/>
            <person name="Holmes I."/>
            <person name="Hoskins R.A."/>
            <person name="Hubisz M.J."/>
            <person name="Hultmark D."/>
            <person name="Huntley M.A."/>
            <person name="Jaffe D.B."/>
            <person name="Jagadeeshan S."/>
            <person name="Jeck W.R."/>
            <person name="Johnson J."/>
            <person name="Jones C.D."/>
            <person name="Jordan W.C."/>
            <person name="Karpen G.H."/>
            <person name="Kataoka E."/>
            <person name="Keightley P.D."/>
            <person name="Kheradpour P."/>
            <person name="Kirkness E.F."/>
            <person name="Koerich L.B."/>
            <person name="Kristiansen K."/>
            <person name="Kudrna D."/>
            <person name="Kulathinal R.J."/>
            <person name="Kumar S."/>
            <person name="Kwok R."/>
            <person name="Lander E."/>
            <person name="Langley C.H."/>
            <person name="Lapoint R."/>
            <person name="Lazzaro B.P."/>
            <person name="Lee S.J."/>
            <person name="Levesque L."/>
            <person name="Li R."/>
            <person name="Lin C.F."/>
            <person name="Lin M.F."/>
            <person name="Lindblad-Toh K."/>
            <person name="Llopart A."/>
            <person name="Long M."/>
            <person name="Low L."/>
            <person name="Lozovsky E."/>
            <person name="Lu J."/>
            <person name="Luo M."/>
            <person name="Machado C.A."/>
            <person name="Makalowski W."/>
            <person name="Marzo M."/>
            <person name="Matsuda M."/>
            <person name="Matzkin L."/>
            <person name="McAllister B."/>
            <person name="McBride C.S."/>
            <person name="McKernan B."/>
            <person name="McKernan K."/>
            <person name="Mendez-Lago M."/>
            <person name="Minx P."/>
            <person name="Mollenhauer M.U."/>
            <person name="Montooth K."/>
            <person name="Mount S.M."/>
            <person name="Mu X."/>
            <person name="Myers E."/>
            <person name="Negre B."/>
            <person name="Newfeld S."/>
            <person name="Nielsen R."/>
            <person name="Noor M.A."/>
            <person name="O'Grady P."/>
            <person name="Pachter L."/>
            <person name="Papaceit M."/>
            <person name="Parisi M.J."/>
            <person name="Parisi M."/>
            <person name="Parts L."/>
            <person name="Pedersen J.S."/>
            <person name="Pesole G."/>
            <person name="Phillippy A.M."/>
            <person name="Ponting C.P."/>
            <person name="Pop M."/>
            <person name="Porcelli D."/>
            <person name="Powell J.R."/>
            <person name="Prohaska S."/>
            <person name="Pruitt K."/>
            <person name="Puig M."/>
            <person name="Quesneville H."/>
            <person name="Ram K.R."/>
            <person name="Rand D."/>
            <person name="Rasmussen M.D."/>
            <person name="Reed L.K."/>
            <person name="Reenan R."/>
            <person name="Reily A."/>
            <person name="Remington K.A."/>
            <person name="Rieger T.T."/>
            <person name="Ritchie M.G."/>
            <person name="Robin C."/>
            <person name="Rogers Y.H."/>
            <person name="Rohde C."/>
            <person name="Rozas J."/>
            <person name="Rubenfield M.J."/>
            <person name="Ruiz A."/>
            <person name="Russo S."/>
            <person name="Salzberg S.L."/>
            <person name="Sanchez-Gracia A."/>
            <person name="Saranga D.J."/>
            <person name="Sato H."/>
            <person name="Schaeffer S.W."/>
            <person name="Schatz M.C."/>
            <person name="Schlenke T."/>
            <person name="Schwartz R."/>
            <person name="Segarra C."/>
            <person name="Singh R.S."/>
            <person name="Sirot L."/>
            <person name="Sirota M."/>
            <person name="Sisneros N.B."/>
            <person name="Smith C.D."/>
            <person name="Smith T.F."/>
            <person name="Spieth J."/>
            <person name="Stage D.E."/>
            <person name="Stark A."/>
            <person name="Stephan W."/>
            <person name="Strausberg R.L."/>
            <person name="Strempel S."/>
            <person name="Sturgill D."/>
            <person name="Sutton G."/>
            <person name="Sutton G.G."/>
            <person name="Tao W."/>
            <person name="Teichmann S."/>
            <person name="Tobari Y.N."/>
            <person name="Tomimura Y."/>
            <person name="Tsolas J.M."/>
            <person name="Valente V.L."/>
            <person name="Venter E."/>
            <person name="Venter J.C."/>
            <person name="Vicario S."/>
            <person name="Vieira F.G."/>
            <person name="Vilella A.J."/>
            <person name="Villasante A."/>
            <person name="Walenz B."/>
            <person name="Wang J."/>
            <person name="Wasserman M."/>
            <person name="Watts T."/>
            <person name="Wilson D."/>
            <person name="Wilson R.K."/>
            <person name="Wing R.A."/>
            <person name="Wolfner M.F."/>
            <person name="Wong A."/>
            <person name="Wong G.K."/>
            <person name="Wu C.I."/>
            <person name="Wu G."/>
            <person name="Yamamoto D."/>
            <person name="Yang H.P."/>
            <person name="Yang S.P."/>
            <person name="Yorke J.A."/>
            <person name="Yoshida K."/>
            <person name="Zdobnov E."/>
            <person name="Zhang P."/>
            <person name="Zhang Y."/>
            <person name="Zimin A.V."/>
            <person name="Baldwin J."/>
            <person name="Abdouelleil A."/>
            <person name="Abdulkadir J."/>
            <person name="Abebe A."/>
            <person name="Abera B."/>
            <person name="Abreu J."/>
            <person name="Acer S.C."/>
            <person name="Aftuck L."/>
            <person name="Alexander A."/>
            <person name="An P."/>
            <person name="Anderson E."/>
            <person name="Anderson S."/>
            <person name="Arachi H."/>
            <person name="Azer M."/>
            <person name="Bachantsang P."/>
            <person name="Barry A."/>
            <person name="Bayul T."/>
            <person name="Berlin A."/>
            <person name="Bessette D."/>
            <person name="Bloom T."/>
            <person name="Blye J."/>
            <person name="Boguslavskiy L."/>
            <person name="Bonnet C."/>
            <person name="Boukhgalter B."/>
            <person name="Bourzgui I."/>
            <person name="Brown A."/>
            <person name="Cahill P."/>
            <person name="Channer S."/>
            <person name="Cheshatsang Y."/>
            <person name="Chuda L."/>
            <person name="Citroen M."/>
            <person name="Collymore A."/>
            <person name="Cooke P."/>
            <person name="Costello M."/>
            <person name="D'Aco K."/>
            <person name="Daza R."/>
            <person name="De Haan G."/>
            <person name="DeGray S."/>
            <person name="DeMaso C."/>
            <person name="Dhargay N."/>
            <person name="Dooley K."/>
            <person name="Dooley E."/>
            <person name="Doricent M."/>
            <person name="Dorje P."/>
            <person name="Dorjee K."/>
            <person name="Dupes A."/>
            <person name="Elong R."/>
            <person name="Falk J."/>
            <person name="Farina A."/>
            <person name="Faro S."/>
            <person name="Ferguson D."/>
            <person name="Fisher S."/>
            <person name="Foley C.D."/>
            <person name="Franke A."/>
            <person name="Friedrich D."/>
            <person name="Gadbois L."/>
            <person name="Gearin G."/>
            <person name="Gearin C.R."/>
            <person name="Giannoukos G."/>
            <person name="Goode T."/>
            <person name="Graham J."/>
            <person name="Grandbois E."/>
            <person name="Grewal S."/>
            <person name="Gyaltsen K."/>
            <person name="Hafez N."/>
            <person name="Hagos B."/>
            <person name="Hall J."/>
            <person name="Henson C."/>
            <person name="Hollinger A."/>
            <person name="Honan T."/>
            <person name="Huard M.D."/>
            <person name="Hughes L."/>
            <person name="Hurhula B."/>
            <person name="Husby M.E."/>
            <person name="Kamat A."/>
            <person name="Kanga B."/>
            <person name="Kashin S."/>
            <person name="Khazanovich D."/>
            <person name="Kisner P."/>
            <person name="Lance K."/>
            <person name="Lara M."/>
            <person name="Lee W."/>
            <person name="Lennon N."/>
            <person name="Letendre F."/>
            <person name="LeVine R."/>
            <person name="Lipovsky A."/>
            <person name="Liu X."/>
            <person name="Liu J."/>
            <person name="Liu S."/>
            <person name="Lokyitsang T."/>
            <person name="Lokyitsang Y."/>
            <person name="Lubonja R."/>
            <person name="Lui A."/>
            <person name="MacDonald P."/>
            <person name="Magnisalis V."/>
            <person name="Maru K."/>
            <person name="Matthews C."/>
            <person name="McCusker W."/>
            <person name="McDonough S."/>
            <person name="Mehta T."/>
            <person name="Meldrim J."/>
            <person name="Meneus L."/>
            <person name="Mihai O."/>
            <person name="Mihalev A."/>
            <person name="Mihova T."/>
            <person name="Mittelman R."/>
            <person name="Mlenga V."/>
            <person name="Montmayeur A."/>
            <person name="Mulrain L."/>
            <person name="Navidi A."/>
            <person name="Naylor J."/>
            <person name="Negash T."/>
            <person name="Nguyen T."/>
            <person name="Nguyen N."/>
            <person name="Nicol R."/>
            <person name="Norbu C."/>
            <person name="Norbu N."/>
            <person name="Novod N."/>
            <person name="O'Neill B."/>
            <person name="Osman S."/>
            <person name="Markiewicz E."/>
            <person name="Oyono O.L."/>
            <person name="Patti C."/>
            <person name="Phunkhang P."/>
            <person name="Pierre F."/>
            <person name="Priest M."/>
            <person name="Raghuraman S."/>
            <person name="Rege F."/>
            <person name="Reyes R."/>
            <person name="Rise C."/>
            <person name="Rogov P."/>
            <person name="Ross K."/>
            <person name="Ryan E."/>
            <person name="Settipalli S."/>
            <person name="Shea T."/>
            <person name="Sherpa N."/>
            <person name="Shi L."/>
            <person name="Shih D."/>
            <person name="Sparrow T."/>
            <person name="Spaulding J."/>
            <person name="Stalker J."/>
            <person name="Stange-Thomann N."/>
            <person name="Stavropoulos S."/>
            <person name="Stone C."/>
            <person name="Strader C."/>
            <person name="Tesfaye S."/>
            <person name="Thomson T."/>
            <person name="Thoulutsang Y."/>
            <person name="Thoulutsang D."/>
            <person name="Topham K."/>
            <person name="Topping I."/>
            <person name="Tsamla T."/>
            <person name="Vassiliev H."/>
            <person name="Vo A."/>
            <person name="Wangchuk T."/>
            <person name="Wangdi T."/>
            <person name="Weiand M."/>
            <person name="Wilkinson J."/>
            <person name="Wilson A."/>
            <person name="Yadav S."/>
            <person name="Young G."/>
            <person name="Yu Q."/>
            <person name="Zembek L."/>
            <person name="Zhong D."/>
            <person name="Zimmer A."/>
            <person name="Zwirko Z."/>
            <person name="Jaffe D.B."/>
            <person name="Alvarez P."/>
            <person name="Brockman W."/>
            <person name="Butler J."/>
            <person name="Chin C."/>
            <person name="Gnerre S."/>
            <person name="Grabherr M."/>
            <person name="Kleber M."/>
            <person name="Mauceli E."/>
            <person name="MacCallum I."/>
        </authorList>
    </citation>
    <scope>NUCLEOTIDE SEQUENCE [LARGE SCALE GENOMIC DNA]</scope>
    <source>
        <strain evidence="13">Tucson 15010-1051.87</strain>
    </source>
</reference>
<organism evidence="12 13">
    <name type="scientific">Drosophila virilis</name>
    <name type="common">Fruit fly</name>
    <dbReference type="NCBI Taxonomy" id="7244"/>
    <lineage>
        <taxon>Eukaryota</taxon>
        <taxon>Metazoa</taxon>
        <taxon>Ecdysozoa</taxon>
        <taxon>Arthropoda</taxon>
        <taxon>Hexapoda</taxon>
        <taxon>Insecta</taxon>
        <taxon>Pterygota</taxon>
        <taxon>Neoptera</taxon>
        <taxon>Endopterygota</taxon>
        <taxon>Diptera</taxon>
        <taxon>Brachycera</taxon>
        <taxon>Muscomorpha</taxon>
        <taxon>Ephydroidea</taxon>
        <taxon>Drosophilidae</taxon>
        <taxon>Drosophila</taxon>
    </lineage>
</organism>
<evidence type="ECO:0000313" key="13">
    <source>
        <dbReference type="Proteomes" id="UP000008792"/>
    </source>
</evidence>
<dbReference type="AlphaFoldDB" id="A0A0Q9WDH3"/>
<dbReference type="EC" id="5.2.1.8" evidence="4 10"/>
<comment type="subcellular location">
    <subcellularLocation>
        <location evidence="2 10">Cytoplasm</location>
    </subcellularLocation>
</comment>
<keyword evidence="6 10" id="KW-0697">Rotamase</keyword>
<dbReference type="InterPro" id="IPR043170">
    <property type="entry name" value="PTPA_C_lid"/>
</dbReference>
<keyword evidence="7 10" id="KW-0413">Isomerase</keyword>
<protein>
    <recommendedName>
        <fullName evidence="8 10">Serine/threonine-protein phosphatase 2A activator</fullName>
        <ecNumber evidence="4 10">5.2.1.8</ecNumber>
    </recommendedName>
    <alternativeName>
        <fullName evidence="9 10">Phosphotyrosyl phosphatase activator</fullName>
    </alternativeName>
</protein>
<comment type="catalytic activity">
    <reaction evidence="1 10">
        <text>[protein]-peptidylproline (omega=180) = [protein]-peptidylproline (omega=0)</text>
        <dbReference type="Rhea" id="RHEA:16237"/>
        <dbReference type="Rhea" id="RHEA-COMP:10747"/>
        <dbReference type="Rhea" id="RHEA-COMP:10748"/>
        <dbReference type="ChEBI" id="CHEBI:83833"/>
        <dbReference type="ChEBI" id="CHEBI:83834"/>
        <dbReference type="EC" id="5.2.1.8"/>
    </reaction>
</comment>
<dbReference type="OrthoDB" id="16120at2759"/>
<dbReference type="PANTHER" id="PTHR10012:SF0">
    <property type="entry name" value="SERINE_THREONINE-PROTEIN PHOSPHATASE 2A ACTIVATOR"/>
    <property type="match status" value="1"/>
</dbReference>
<dbReference type="STRING" id="7244.A0A0Q9WDH3"/>
<evidence type="ECO:0000256" key="2">
    <source>
        <dbReference type="ARBA" id="ARBA00004496"/>
    </source>
</evidence>
<evidence type="ECO:0000256" key="3">
    <source>
        <dbReference type="ARBA" id="ARBA00011019"/>
    </source>
</evidence>
<dbReference type="PIRSF" id="PIRSF016325">
    <property type="entry name" value="Phstyr_phstse_ac"/>
    <property type="match status" value="1"/>
</dbReference>
<feature type="region of interest" description="Disordered" evidence="11">
    <location>
        <begin position="334"/>
        <end position="359"/>
    </location>
</feature>
<dbReference type="Gene3D" id="1.20.120.1150">
    <property type="match status" value="1"/>
</dbReference>
<accession>A0A0Q9WDH3</accession>
<dbReference type="GO" id="GO:0005634">
    <property type="term" value="C:nucleus"/>
    <property type="evidence" value="ECO:0007669"/>
    <property type="project" value="TreeGrafter"/>
</dbReference>
<keyword evidence="13" id="KW-1185">Reference proteome</keyword>
<evidence type="ECO:0000256" key="9">
    <source>
        <dbReference type="ARBA" id="ARBA00044820"/>
    </source>
</evidence>
<evidence type="ECO:0000256" key="5">
    <source>
        <dbReference type="ARBA" id="ARBA00022490"/>
    </source>
</evidence>
<dbReference type="InterPro" id="IPR037218">
    <property type="entry name" value="PTPA_sf"/>
</dbReference>
<dbReference type="GO" id="GO:0008160">
    <property type="term" value="F:protein tyrosine phosphatase activator activity"/>
    <property type="evidence" value="ECO:0007669"/>
    <property type="project" value="TreeGrafter"/>
</dbReference>
<dbReference type="GO" id="GO:0003755">
    <property type="term" value="F:peptidyl-prolyl cis-trans isomerase activity"/>
    <property type="evidence" value="ECO:0007669"/>
    <property type="project" value="UniProtKB-KW"/>
</dbReference>
<evidence type="ECO:0000256" key="6">
    <source>
        <dbReference type="ARBA" id="ARBA00023110"/>
    </source>
</evidence>
<dbReference type="GO" id="GO:0007052">
    <property type="term" value="P:mitotic spindle organization"/>
    <property type="evidence" value="ECO:0007669"/>
    <property type="project" value="TreeGrafter"/>
</dbReference>
<evidence type="ECO:0000256" key="8">
    <source>
        <dbReference type="ARBA" id="ARBA00044786"/>
    </source>
</evidence>
<dbReference type="GO" id="GO:0000159">
    <property type="term" value="C:protein phosphatase type 2A complex"/>
    <property type="evidence" value="ECO:0007669"/>
    <property type="project" value="TreeGrafter"/>
</dbReference>
<evidence type="ECO:0000256" key="4">
    <source>
        <dbReference type="ARBA" id="ARBA00013194"/>
    </source>
</evidence>
<comment type="function">
    <text evidence="10">PPIases accelerate the folding of proteins. It catalyzes the cis-trans isomerization of proline imidic peptide bonds in oligopeptides.</text>
</comment>
<evidence type="ECO:0000313" key="12">
    <source>
        <dbReference type="EMBL" id="KRF82506.1"/>
    </source>
</evidence>
<gene>
    <name evidence="12" type="primary">Dvir\GJ27125</name>
    <name evidence="12" type="ORF">Dvir_GJ27125</name>
</gene>
<dbReference type="SUPFAM" id="SSF140984">
    <property type="entry name" value="PTPA-like"/>
    <property type="match status" value="1"/>
</dbReference>
<proteinExistence type="inferred from homology"/>